<protein>
    <recommendedName>
        <fullName evidence="3 5">Flagellar hook protein FlgE</fullName>
    </recommendedName>
</protein>
<evidence type="ECO:0000259" key="6">
    <source>
        <dbReference type="Pfam" id="PF06429"/>
    </source>
</evidence>
<comment type="similarity">
    <text evidence="2 5">Belongs to the flagella basal body rod proteins family.</text>
</comment>
<dbReference type="Pfam" id="PF22692">
    <property type="entry name" value="LlgE_F_G_D1"/>
    <property type="match status" value="1"/>
</dbReference>
<accession>A0A6S6QWL7</accession>
<dbReference type="Gene3D" id="2.60.98.20">
    <property type="entry name" value="Flagellar hook protein FlgE"/>
    <property type="match status" value="1"/>
</dbReference>
<dbReference type="PANTHER" id="PTHR30435">
    <property type="entry name" value="FLAGELLAR PROTEIN"/>
    <property type="match status" value="1"/>
</dbReference>
<dbReference type="GO" id="GO:0071978">
    <property type="term" value="P:bacterial-type flagellum-dependent swarming motility"/>
    <property type="evidence" value="ECO:0007669"/>
    <property type="project" value="TreeGrafter"/>
</dbReference>
<dbReference type="GO" id="GO:0009425">
    <property type="term" value="C:bacterial-type flagellum basal body"/>
    <property type="evidence" value="ECO:0007669"/>
    <property type="project" value="UniProtKB-SubCell"/>
</dbReference>
<dbReference type="AlphaFoldDB" id="A0A6S6QWL7"/>
<evidence type="ECO:0000259" key="8">
    <source>
        <dbReference type="Pfam" id="PF22692"/>
    </source>
</evidence>
<dbReference type="SUPFAM" id="SSF117143">
    <property type="entry name" value="Flagellar hook protein flgE"/>
    <property type="match status" value="1"/>
</dbReference>
<dbReference type="Pfam" id="PF07559">
    <property type="entry name" value="FlgE_D2"/>
    <property type="match status" value="1"/>
</dbReference>
<keyword evidence="4 5" id="KW-0975">Bacterial flagellum</keyword>
<dbReference type="GO" id="GO:0005829">
    <property type="term" value="C:cytosol"/>
    <property type="evidence" value="ECO:0007669"/>
    <property type="project" value="TreeGrafter"/>
</dbReference>
<name>A0A6S6QWL7_9HYPH</name>
<evidence type="ECO:0000313" key="10">
    <source>
        <dbReference type="Proteomes" id="UP000515317"/>
    </source>
</evidence>
<dbReference type="InterPro" id="IPR020013">
    <property type="entry name" value="Flagellar_FlgE/F/G"/>
</dbReference>
<keyword evidence="10" id="KW-1185">Reference proteome</keyword>
<dbReference type="NCBIfam" id="TIGR03506">
    <property type="entry name" value="FlgEFG_subfam"/>
    <property type="match status" value="1"/>
</dbReference>
<evidence type="ECO:0000256" key="2">
    <source>
        <dbReference type="ARBA" id="ARBA00009677"/>
    </source>
</evidence>
<dbReference type="InterPro" id="IPR010930">
    <property type="entry name" value="Flg_bb/hook_C_dom"/>
</dbReference>
<evidence type="ECO:0000256" key="5">
    <source>
        <dbReference type="RuleBase" id="RU362116"/>
    </source>
</evidence>
<evidence type="ECO:0000259" key="7">
    <source>
        <dbReference type="Pfam" id="PF07559"/>
    </source>
</evidence>
<dbReference type="RefSeq" id="WP_222875265.1">
    <property type="nucleotide sequence ID" value="NZ_AP023361.1"/>
</dbReference>
<organism evidence="9 10">
    <name type="scientific">Terrihabitans soli</name>
    <dbReference type="NCBI Taxonomy" id="708113"/>
    <lineage>
        <taxon>Bacteria</taxon>
        <taxon>Pseudomonadati</taxon>
        <taxon>Pseudomonadota</taxon>
        <taxon>Alphaproteobacteria</taxon>
        <taxon>Hyphomicrobiales</taxon>
        <taxon>Terrihabitans</taxon>
    </lineage>
</organism>
<comment type="function">
    <text evidence="5">A flexible structure which links the flagellar filament to the drive apparatus in the basal body.</text>
</comment>
<dbReference type="Pfam" id="PF06429">
    <property type="entry name" value="Flg_bbr_C"/>
    <property type="match status" value="1"/>
</dbReference>
<dbReference type="InterPro" id="IPR053967">
    <property type="entry name" value="LlgE_F_G-like_D1"/>
</dbReference>
<feature type="domain" description="Flagellar basal-body/hook protein C-terminal" evidence="6">
    <location>
        <begin position="516"/>
        <end position="559"/>
    </location>
</feature>
<dbReference type="GO" id="GO:0009424">
    <property type="term" value="C:bacterial-type flagellum hook"/>
    <property type="evidence" value="ECO:0007669"/>
    <property type="project" value="TreeGrafter"/>
</dbReference>
<sequence length="561" mass="58601">MGIFGALTTAVSGLRAQSFALENISGNIANSQTTAFKRTDTSFTDLIPDALPSRQVAGAVISQSRATNSVQGDIQSATNDTYMALNGEGYFVVATSNATADGQPIFSGTDYYTRRGDFELNKEGFLVNKAGYYLKLLPIDRNTGNVAGSVPEVMPLNNDILPARATDVVTYRANLPREPVSGLLDYSTYAVDPRPAGSPNAFAAQTSPVMNATLVGAGAGQIASGSTLTLATNSGTPVTFTFGTAPNITSLAELVTAINDDPNLSGIEASTAGNQLTITPTNQATTFTVTAGAAATALGLTSAAPTASTGGGYVQANEGSIFEEQSIPGDAITIYDEQGTPVDVTFRWAKVNDRATEGVDTWNLFYLSDTTATGTEPMWTNVGTNFTFGNNSLLNPPIASVNIPNLTVDGVNVGNITLAHGATGLTQFTADNNVRADILQLNQDGYAAGEVVRIQISDAGRITAFYSNGQMADIAEIPTVYFNADNMLKRLDGGAFATTFESGPPIPGAPGSIVGQALEGSNTDIADEFTKLIITQQAYSANTRIVSTADEMLQEALNMIR</sequence>
<gene>
    <name evidence="9" type="ORF">IZ6_23670</name>
</gene>
<dbReference type="EMBL" id="AP023361">
    <property type="protein sequence ID" value="BCJ91632.1"/>
    <property type="molecule type" value="Genomic_DNA"/>
</dbReference>
<feature type="domain" description="Flagellar hook protein FlgE/F/G-like D1" evidence="8">
    <location>
        <begin position="84"/>
        <end position="135"/>
    </location>
</feature>
<dbReference type="KEGG" id="tso:IZ6_23670"/>
<feature type="domain" description="Flagellar hook protein FlgE D2" evidence="7">
    <location>
        <begin position="331"/>
        <end position="446"/>
    </location>
</feature>
<dbReference type="Proteomes" id="UP000515317">
    <property type="component" value="Chromosome"/>
</dbReference>
<evidence type="ECO:0000256" key="4">
    <source>
        <dbReference type="ARBA" id="ARBA00023143"/>
    </source>
</evidence>
<evidence type="ECO:0000256" key="3">
    <source>
        <dbReference type="ARBA" id="ARBA00019015"/>
    </source>
</evidence>
<dbReference type="PANTHER" id="PTHR30435:SF1">
    <property type="entry name" value="FLAGELLAR HOOK PROTEIN FLGE"/>
    <property type="match status" value="1"/>
</dbReference>
<reference evidence="9 10" key="1">
    <citation type="submission" date="2020-08" db="EMBL/GenBank/DDBJ databases">
        <title>Genome sequence of Rhizobiales bacterium strain IZ6.</title>
        <authorList>
            <person name="Nakai R."/>
            <person name="Naganuma T."/>
        </authorList>
    </citation>
    <scope>NUCLEOTIDE SEQUENCE [LARGE SCALE GENOMIC DNA]</scope>
    <source>
        <strain evidence="9 10">IZ6</strain>
    </source>
</reference>
<dbReference type="InterPro" id="IPR011491">
    <property type="entry name" value="FlgE_D2"/>
</dbReference>
<comment type="subcellular location">
    <subcellularLocation>
        <location evidence="1 5">Bacterial flagellum basal body</location>
    </subcellularLocation>
</comment>
<evidence type="ECO:0000313" key="9">
    <source>
        <dbReference type="EMBL" id="BCJ91632.1"/>
    </source>
</evidence>
<proteinExistence type="inferred from homology"/>
<evidence type="ECO:0000256" key="1">
    <source>
        <dbReference type="ARBA" id="ARBA00004117"/>
    </source>
</evidence>
<dbReference type="InterPro" id="IPR037058">
    <property type="entry name" value="Falgellar_hook_FlgE_sf"/>
</dbReference>
<dbReference type="InterPro" id="IPR037925">
    <property type="entry name" value="FlgE/F/G-like"/>
</dbReference>